<feature type="transmembrane region" description="Helical" evidence="1">
    <location>
        <begin position="297"/>
        <end position="314"/>
    </location>
</feature>
<feature type="transmembrane region" description="Helical" evidence="1">
    <location>
        <begin position="12"/>
        <end position="34"/>
    </location>
</feature>
<organism evidence="2 3">
    <name type="scientific">Nocardioides agri</name>
    <dbReference type="NCBI Taxonomy" id="2682843"/>
    <lineage>
        <taxon>Bacteria</taxon>
        <taxon>Bacillati</taxon>
        <taxon>Actinomycetota</taxon>
        <taxon>Actinomycetes</taxon>
        <taxon>Propionibacteriales</taxon>
        <taxon>Nocardioidaceae</taxon>
        <taxon>Nocardioides</taxon>
    </lineage>
</organism>
<keyword evidence="3" id="KW-1185">Reference proteome</keyword>
<feature type="transmembrane region" description="Helical" evidence="1">
    <location>
        <begin position="89"/>
        <end position="107"/>
    </location>
</feature>
<reference evidence="2 3" key="1">
    <citation type="submission" date="2019-12" db="EMBL/GenBank/DDBJ databases">
        <authorList>
            <person name="Huq M.A."/>
        </authorList>
    </citation>
    <scope>NUCLEOTIDE SEQUENCE [LARGE SCALE GENOMIC DNA]</scope>
    <source>
        <strain evidence="2 3">MAH-18</strain>
    </source>
</reference>
<keyword evidence="1" id="KW-0812">Transmembrane</keyword>
<gene>
    <name evidence="2" type="ORF">GON03_05535</name>
</gene>
<accession>A0A6L6XSN0</accession>
<feature type="transmembrane region" description="Helical" evidence="1">
    <location>
        <begin position="207"/>
        <end position="229"/>
    </location>
</feature>
<feature type="transmembrane region" description="Helical" evidence="1">
    <location>
        <begin position="345"/>
        <end position="363"/>
    </location>
</feature>
<feature type="transmembrane region" description="Helical" evidence="1">
    <location>
        <begin position="266"/>
        <end position="285"/>
    </location>
</feature>
<sequence length="478" mass="48525">MSTIERVRAATASPAPVAVGMTGAVVAAVLAIAARLPFLTDPLGPDEGGFLLVASQWSPGRSLYGDYFVDRPPGLIAIYDVAGQLGGAVPLRVLGAGAVVVAVLLAGRLGRTPPAALCAALLSTPLFGSMEINGELLAVPFVLASAALVLRAFGSGSGTDRHAAAAGAGAAAASAAAALVKQNMIDGVVVAVVVLVAMAIERPLREAALCAAALVAGAVAASGIALASAESRGTSPRALWDALVTFRAQAAAVIHASAPATTSERLHTMLLAGLAAGVPAVLVAAACGRRRQGADGVVLWAAIAALAWESASALLGGSYWLHYLIVFVPGLVLLVTAVEGRWVAYALRYVAFSAAVAVVGALLHPIHMDADAAVSAYIRGASRPGDTMVVAFGHPNIVADAGLQSPYDNPWSLPVRVRDPHLDGLAAVLRGSAAPRWVVVDGRSLATWGVDPAAAQHVLDTEYRLVDSAGGWHVFEHE</sequence>
<dbReference type="RefSeq" id="WP_157340930.1">
    <property type="nucleotide sequence ID" value="NZ_WSEK01000004.1"/>
</dbReference>
<feature type="transmembrane region" description="Helical" evidence="1">
    <location>
        <begin position="136"/>
        <end position="154"/>
    </location>
</feature>
<protein>
    <recommendedName>
        <fullName evidence="4">Glycosyltransferase RgtA/B/C/D-like domain-containing protein</fullName>
    </recommendedName>
</protein>
<keyword evidence="1" id="KW-1133">Transmembrane helix</keyword>
<evidence type="ECO:0000313" key="2">
    <source>
        <dbReference type="EMBL" id="MVQ48635.1"/>
    </source>
</evidence>
<evidence type="ECO:0000313" key="3">
    <source>
        <dbReference type="Proteomes" id="UP000473525"/>
    </source>
</evidence>
<name>A0A6L6XSN0_9ACTN</name>
<dbReference type="Proteomes" id="UP000473525">
    <property type="component" value="Unassembled WGS sequence"/>
</dbReference>
<dbReference type="EMBL" id="WSEK01000004">
    <property type="protein sequence ID" value="MVQ48635.1"/>
    <property type="molecule type" value="Genomic_DNA"/>
</dbReference>
<feature type="transmembrane region" description="Helical" evidence="1">
    <location>
        <begin position="320"/>
        <end position="338"/>
    </location>
</feature>
<evidence type="ECO:0000256" key="1">
    <source>
        <dbReference type="SAM" id="Phobius"/>
    </source>
</evidence>
<dbReference type="AlphaFoldDB" id="A0A6L6XSN0"/>
<feature type="transmembrane region" description="Helical" evidence="1">
    <location>
        <begin position="184"/>
        <end position="200"/>
    </location>
</feature>
<keyword evidence="1" id="KW-0472">Membrane</keyword>
<evidence type="ECO:0008006" key="4">
    <source>
        <dbReference type="Google" id="ProtNLM"/>
    </source>
</evidence>
<proteinExistence type="predicted"/>
<comment type="caution">
    <text evidence="2">The sequence shown here is derived from an EMBL/GenBank/DDBJ whole genome shotgun (WGS) entry which is preliminary data.</text>
</comment>